<dbReference type="InterPro" id="IPR000933">
    <property type="entry name" value="Glyco_hydro_29"/>
</dbReference>
<evidence type="ECO:0000256" key="4">
    <source>
        <dbReference type="ARBA" id="ARBA00022729"/>
    </source>
</evidence>
<proteinExistence type="inferred from homology"/>
<dbReference type="EMBL" id="ACKQ02000007">
    <property type="protein sequence ID" value="EFK35129.1"/>
    <property type="molecule type" value="Genomic_DNA"/>
</dbReference>
<evidence type="ECO:0000259" key="8">
    <source>
        <dbReference type="Pfam" id="PF01120"/>
    </source>
</evidence>
<dbReference type="PRINTS" id="PR00741">
    <property type="entry name" value="GLHYDRLASE29"/>
</dbReference>
<evidence type="ECO:0000256" key="2">
    <source>
        <dbReference type="ARBA" id="ARBA00007951"/>
    </source>
</evidence>
<dbReference type="EC" id="3.2.1.51" evidence="3"/>
<dbReference type="InterPro" id="IPR057739">
    <property type="entry name" value="Glyco_hydro_29_N"/>
</dbReference>
<protein>
    <recommendedName>
        <fullName evidence="3">alpha-L-fucosidase</fullName>
        <ecNumber evidence="3">3.2.1.51</ecNumber>
    </recommendedName>
</protein>
<evidence type="ECO:0000313" key="10">
    <source>
        <dbReference type="Proteomes" id="UP000002969"/>
    </source>
</evidence>
<gene>
    <name evidence="9" type="ORF">HMPREF0204_14198</name>
</gene>
<dbReference type="SMART" id="SM00812">
    <property type="entry name" value="Alpha_L_fucos"/>
    <property type="match status" value="1"/>
</dbReference>
<dbReference type="Proteomes" id="UP000002969">
    <property type="component" value="Unassembled WGS sequence"/>
</dbReference>
<evidence type="ECO:0000256" key="6">
    <source>
        <dbReference type="ARBA" id="ARBA00023295"/>
    </source>
</evidence>
<accession>A0ABP2IUF6</accession>
<dbReference type="InterPro" id="IPR017853">
    <property type="entry name" value="GH"/>
</dbReference>
<comment type="caution">
    <text evidence="9">The sequence shown here is derived from an EMBL/GenBank/DDBJ whole genome shotgun (WGS) entry which is preliminary data.</text>
</comment>
<keyword evidence="10" id="KW-1185">Reference proteome</keyword>
<dbReference type="PIRSF" id="PIRSF001092">
    <property type="entry name" value="Alpha-L-fucosidase"/>
    <property type="match status" value="1"/>
</dbReference>
<dbReference type="SUPFAM" id="SSF51445">
    <property type="entry name" value="(Trans)glycosidases"/>
    <property type="match status" value="1"/>
</dbReference>
<organism evidence="9 10">
    <name type="scientific">Chryseobacterium gleum ATCC 35910</name>
    <dbReference type="NCBI Taxonomy" id="525257"/>
    <lineage>
        <taxon>Bacteria</taxon>
        <taxon>Pseudomonadati</taxon>
        <taxon>Bacteroidota</taxon>
        <taxon>Flavobacteriia</taxon>
        <taxon>Flavobacteriales</taxon>
        <taxon>Weeksellaceae</taxon>
        <taxon>Chryseobacterium group</taxon>
        <taxon>Chryseobacterium</taxon>
    </lineage>
</organism>
<keyword evidence="6" id="KW-0326">Glycosidase</keyword>
<name>A0ABP2IUF6_CHRGE</name>
<keyword evidence="5" id="KW-0378">Hydrolase</keyword>
<keyword evidence="4 7" id="KW-0732">Signal</keyword>
<evidence type="ECO:0000313" key="9">
    <source>
        <dbReference type="EMBL" id="EFK35129.1"/>
    </source>
</evidence>
<evidence type="ECO:0000256" key="7">
    <source>
        <dbReference type="SAM" id="SignalP"/>
    </source>
</evidence>
<evidence type="ECO:0000256" key="5">
    <source>
        <dbReference type="ARBA" id="ARBA00022801"/>
    </source>
</evidence>
<evidence type="ECO:0000256" key="1">
    <source>
        <dbReference type="ARBA" id="ARBA00004071"/>
    </source>
</evidence>
<feature type="domain" description="Glycoside hydrolase family 29 N-terminal" evidence="8">
    <location>
        <begin position="42"/>
        <end position="345"/>
    </location>
</feature>
<dbReference type="Pfam" id="PF01120">
    <property type="entry name" value="Alpha_L_fucos"/>
    <property type="match status" value="1"/>
</dbReference>
<comment type="function">
    <text evidence="1">Alpha-L-fucosidase is responsible for hydrolyzing the alpha-1,6-linked fucose joined to the reducing-end N-acetylglucosamine of the carbohydrate moieties of glycoproteins.</text>
</comment>
<comment type="similarity">
    <text evidence="2">Belongs to the glycosyl hydrolase 29 family.</text>
</comment>
<reference evidence="9" key="1">
    <citation type="submission" date="2010-06" db="EMBL/GenBank/DDBJ databases">
        <authorList>
            <person name="Muzny D."/>
            <person name="Qin X."/>
            <person name="Buhay C."/>
            <person name="Dugan-Rocha S."/>
            <person name="Ding Y."/>
            <person name="Chen G."/>
            <person name="Hawes A."/>
            <person name="Holder M."/>
            <person name="Jhangiani S."/>
            <person name="Johnson A."/>
            <person name="Khan Z."/>
            <person name="Li Z."/>
            <person name="Liu W."/>
            <person name="Liu X."/>
            <person name="Perez L."/>
            <person name="Shen H."/>
            <person name="Wang Q."/>
            <person name="Watt J."/>
            <person name="Xi L."/>
            <person name="Xin Y."/>
            <person name="Zhou J."/>
            <person name="Deng J."/>
            <person name="Jiang H."/>
            <person name="Liu Y."/>
            <person name="Qu J."/>
            <person name="Song X.-Z."/>
            <person name="Zhang L."/>
            <person name="Villasana D."/>
            <person name="Johnson A."/>
            <person name="Liu J."/>
            <person name="Liyanage D."/>
            <person name="Lorensuhewa L."/>
            <person name="Robinson T."/>
            <person name="Song A."/>
            <person name="Song B.-B."/>
            <person name="Dinh H."/>
            <person name="Thornton R."/>
            <person name="Coyle M."/>
            <person name="Francisco L."/>
            <person name="Jackson L."/>
            <person name="Javaid M."/>
            <person name="Korchina V."/>
            <person name="Kovar C."/>
            <person name="Mata R."/>
            <person name="Mathew T."/>
            <person name="Ngo R."/>
            <person name="Nguyen L."/>
            <person name="Nguyen N."/>
            <person name="Okwuonu G."/>
            <person name="Ongeri F."/>
            <person name="Pham C."/>
            <person name="Simmons D."/>
            <person name="Wilczek-Boney K."/>
            <person name="Hale W."/>
            <person name="Jakkamsetti A."/>
            <person name="Pham P."/>
            <person name="Ruth R."/>
            <person name="San Lucas F."/>
            <person name="Warren J."/>
            <person name="Zhang J."/>
            <person name="Zhao Z."/>
            <person name="Zhou C."/>
            <person name="Zhu D."/>
            <person name="Lee S."/>
            <person name="Bess C."/>
            <person name="Blankenburg K."/>
            <person name="Forbes L."/>
            <person name="Fu Q."/>
            <person name="Gubbala S."/>
            <person name="Hirani K."/>
            <person name="Jayaseelan J.C."/>
            <person name="Lara F."/>
            <person name="Munidasa M."/>
            <person name="Palculict T."/>
            <person name="Patil S."/>
            <person name="Pu L.-L."/>
            <person name="Saada N."/>
            <person name="Tang L."/>
            <person name="Weissenberger G."/>
            <person name="Zhu Y."/>
            <person name="Hemphill L."/>
            <person name="Shang Y."/>
            <person name="Youmans B."/>
            <person name="Ayvaz T."/>
            <person name="Ross M."/>
            <person name="Santibanez J."/>
            <person name="Aqrawi P."/>
            <person name="Gross S."/>
            <person name="Joshi V."/>
            <person name="Fowler G."/>
            <person name="Nazareth L."/>
            <person name="Reid J."/>
            <person name="Worley K."/>
            <person name="Petrosino J."/>
            <person name="Highlander S."/>
            <person name="Gibbs R."/>
        </authorList>
    </citation>
    <scope>NUCLEOTIDE SEQUENCE [LARGE SCALE GENOMIC DNA]</scope>
    <source>
        <strain evidence="9">ATCC 35910</strain>
    </source>
</reference>
<evidence type="ECO:0000256" key="3">
    <source>
        <dbReference type="ARBA" id="ARBA00012662"/>
    </source>
</evidence>
<dbReference type="InterPro" id="IPR016286">
    <property type="entry name" value="FUC_metazoa-typ"/>
</dbReference>
<dbReference type="Gene3D" id="3.20.20.80">
    <property type="entry name" value="Glycosidases"/>
    <property type="match status" value="1"/>
</dbReference>
<sequence>MFSLFIFNVKINLYMKSSLIKAVFLGLILSAGTIGAQEQAAGNSKKMEWFKNAKLGIFIHWGIYSVNGISESWSFFNNYINHENYMKQLNGFSASKYQPEQWVNLIRESGAKYAVITTKHHDGVSLWNSKAEKATTIPQNSLAQKDVLSPFVSALKKSGLKTGLYFSLPDWSHPYYDINTRTKKRYELKNDPARWQRFISYYQSQLNELSSQYSPDLLWFDGDWEHTSEEWQASQTLDLLRKHNPNIIINSRLNNHGDYDTPEQGVPVVPPQNPYWELCYTMNDSWGYQPFDKSYKTPNMIVRTLADVISMGGNLLLDIGPRSDGSIPEEQVEILKNLGRWTSKNQHAIYETTRGIPFENYKGKSSLSVSKKSLFLYLEEAKNFTKIYGLVTKPLSVKIIGEPSAVVKTDYNTEKTLTLNFSDVKFDKDVTVAELTFDTSPVFLNDFKKKEHPLAEILENKNTKEAVYDLANALHNGNNLITNAGLTNDGLDMKIKKTPATNPETLQWISKHAEVLFETGKGLPEGHFPGMSALSKDKQTLYLFVEGIPTGPIALKGIKNNIARIRIAGEGSMLTHTIYNKLYWSDRPGIIYIDIPKERLDKQMTVIAVLLDKPLELYRENVGAIENNL</sequence>
<dbReference type="PANTHER" id="PTHR10030">
    <property type="entry name" value="ALPHA-L-FUCOSIDASE"/>
    <property type="match status" value="1"/>
</dbReference>
<feature type="signal peptide" evidence="7">
    <location>
        <begin position="1"/>
        <end position="36"/>
    </location>
</feature>
<feature type="chain" id="PRO_5045941975" description="alpha-L-fucosidase" evidence="7">
    <location>
        <begin position="37"/>
        <end position="629"/>
    </location>
</feature>
<dbReference type="PANTHER" id="PTHR10030:SF37">
    <property type="entry name" value="ALPHA-L-FUCOSIDASE-RELATED"/>
    <property type="match status" value="1"/>
</dbReference>